<dbReference type="AlphaFoldDB" id="A0A1M6WPT4"/>
<gene>
    <name evidence="1" type="ORF">SAMN02746009_01860</name>
</gene>
<name>A0A1M6WPT4_9BACT</name>
<dbReference type="OrthoDB" id="883534at2"/>
<protein>
    <submittedName>
        <fullName evidence="1">Uncharacterized protein</fullName>
    </submittedName>
</protein>
<reference evidence="2" key="1">
    <citation type="submission" date="2016-11" db="EMBL/GenBank/DDBJ databases">
        <authorList>
            <person name="Varghese N."/>
            <person name="Submissions S."/>
        </authorList>
    </citation>
    <scope>NUCLEOTIDE SEQUENCE [LARGE SCALE GENOMIC DNA]</scope>
    <source>
        <strain evidence="2">DSM 18569</strain>
    </source>
</reference>
<dbReference type="Proteomes" id="UP000183947">
    <property type="component" value="Unassembled WGS sequence"/>
</dbReference>
<dbReference type="RefSeq" id="WP_073283596.1">
    <property type="nucleotide sequence ID" value="NZ_FRAS01000008.1"/>
</dbReference>
<dbReference type="EMBL" id="FRAS01000008">
    <property type="protein sequence ID" value="SHK95624.1"/>
    <property type="molecule type" value="Genomic_DNA"/>
</dbReference>
<evidence type="ECO:0000313" key="1">
    <source>
        <dbReference type="EMBL" id="SHK95624.1"/>
    </source>
</evidence>
<proteinExistence type="predicted"/>
<keyword evidence="2" id="KW-1185">Reference proteome</keyword>
<sequence>MAYDVKTLKDRAQCLEAKASLEAELDGYQNRDQNLAYQDRREGRAGASATSRLATATDRVKYLTDQLARPDLAAADRRRYEDQLLTANYQKARLQNRTADTGGAAAFLADVDADQIDAQVDLLSGAIAAVQAHHDTLPA</sequence>
<evidence type="ECO:0000313" key="2">
    <source>
        <dbReference type="Proteomes" id="UP000183947"/>
    </source>
</evidence>
<accession>A0A1M6WPT4</accession>
<organism evidence="1 2">
    <name type="scientific">Hymenobacter psychrotolerans DSM 18569</name>
    <dbReference type="NCBI Taxonomy" id="1121959"/>
    <lineage>
        <taxon>Bacteria</taxon>
        <taxon>Pseudomonadati</taxon>
        <taxon>Bacteroidota</taxon>
        <taxon>Cytophagia</taxon>
        <taxon>Cytophagales</taxon>
        <taxon>Hymenobacteraceae</taxon>
        <taxon>Hymenobacter</taxon>
    </lineage>
</organism>